<dbReference type="EMBL" id="SZYE01000060">
    <property type="protein sequence ID" value="TKR23801.1"/>
    <property type="molecule type" value="Genomic_DNA"/>
</dbReference>
<evidence type="ECO:0000256" key="3">
    <source>
        <dbReference type="ARBA" id="ARBA00023163"/>
    </source>
</evidence>
<dbReference type="PROSITE" id="PS50043">
    <property type="entry name" value="HTH_LUXR_2"/>
    <property type="match status" value="1"/>
</dbReference>
<dbReference type="SUPFAM" id="SSF52540">
    <property type="entry name" value="P-loop containing nucleoside triphosphate hydrolases"/>
    <property type="match status" value="1"/>
</dbReference>
<dbReference type="InterPro" id="IPR027417">
    <property type="entry name" value="P-loop_NTPase"/>
</dbReference>
<evidence type="ECO:0000259" key="4">
    <source>
        <dbReference type="PROSITE" id="PS50043"/>
    </source>
</evidence>
<dbReference type="Gene3D" id="1.10.10.10">
    <property type="entry name" value="Winged helix-like DNA-binding domain superfamily/Winged helix DNA-binding domain"/>
    <property type="match status" value="1"/>
</dbReference>
<dbReference type="SUPFAM" id="SSF46894">
    <property type="entry name" value="C-terminal effector domain of the bipartite response regulators"/>
    <property type="match status" value="1"/>
</dbReference>
<organism evidence="5 6">
    <name type="scientific">Cellulomonas hominis</name>
    <dbReference type="NCBI Taxonomy" id="156981"/>
    <lineage>
        <taxon>Bacteria</taxon>
        <taxon>Bacillati</taxon>
        <taxon>Actinomycetota</taxon>
        <taxon>Actinomycetes</taxon>
        <taxon>Micrococcales</taxon>
        <taxon>Cellulomonadaceae</taxon>
        <taxon>Cellulomonas</taxon>
    </lineage>
</organism>
<dbReference type="GO" id="GO:0016887">
    <property type="term" value="F:ATP hydrolysis activity"/>
    <property type="evidence" value="ECO:0007669"/>
    <property type="project" value="InterPro"/>
</dbReference>
<dbReference type="AlphaFoldDB" id="A0A7Z8K0G9"/>
<protein>
    <recommendedName>
        <fullName evidence="4">HTH luxR-type domain-containing protein</fullName>
    </recommendedName>
</protein>
<evidence type="ECO:0000313" key="5">
    <source>
        <dbReference type="EMBL" id="TKR23801.1"/>
    </source>
</evidence>
<dbReference type="Proteomes" id="UP000308121">
    <property type="component" value="Unassembled WGS sequence"/>
</dbReference>
<dbReference type="OrthoDB" id="3197423at2"/>
<dbReference type="PROSITE" id="PS00622">
    <property type="entry name" value="HTH_LUXR_1"/>
    <property type="match status" value="1"/>
</dbReference>
<dbReference type="Pfam" id="PF00196">
    <property type="entry name" value="GerE"/>
    <property type="match status" value="1"/>
</dbReference>
<dbReference type="PRINTS" id="PR00038">
    <property type="entry name" value="HTHLUXR"/>
</dbReference>
<evidence type="ECO:0000256" key="1">
    <source>
        <dbReference type="ARBA" id="ARBA00023015"/>
    </source>
</evidence>
<comment type="caution">
    <text evidence="5">The sequence shown here is derived from an EMBL/GenBank/DDBJ whole genome shotgun (WGS) entry which is preliminary data.</text>
</comment>
<keyword evidence="2" id="KW-0238">DNA-binding</keyword>
<dbReference type="InterPro" id="IPR036388">
    <property type="entry name" value="WH-like_DNA-bd_sf"/>
</dbReference>
<dbReference type="CDD" id="cd06170">
    <property type="entry name" value="LuxR_C_like"/>
    <property type="match status" value="1"/>
</dbReference>
<keyword evidence="3" id="KW-0804">Transcription</keyword>
<keyword evidence="1" id="KW-0805">Transcription regulation</keyword>
<dbReference type="SUPFAM" id="SSF48452">
    <property type="entry name" value="TPR-like"/>
    <property type="match status" value="1"/>
</dbReference>
<dbReference type="InterPro" id="IPR049945">
    <property type="entry name" value="AAA_22"/>
</dbReference>
<dbReference type="RefSeq" id="WP_154729424.1">
    <property type="nucleotide sequence ID" value="NZ_SZYE01000060.1"/>
</dbReference>
<dbReference type="PANTHER" id="PTHR44688">
    <property type="entry name" value="DNA-BINDING TRANSCRIPTIONAL ACTIVATOR DEVR_DOSR"/>
    <property type="match status" value="1"/>
</dbReference>
<dbReference type="GO" id="GO:0003677">
    <property type="term" value="F:DNA binding"/>
    <property type="evidence" value="ECO:0007669"/>
    <property type="project" value="UniProtKB-KW"/>
</dbReference>
<dbReference type="GO" id="GO:0006355">
    <property type="term" value="P:regulation of DNA-templated transcription"/>
    <property type="evidence" value="ECO:0007669"/>
    <property type="project" value="InterPro"/>
</dbReference>
<dbReference type="SMART" id="SM00421">
    <property type="entry name" value="HTH_LUXR"/>
    <property type="match status" value="1"/>
</dbReference>
<sequence>MESGGFTEPVGAVERWLSVGRDVVVRGDRGAGKSTVLETLLADLSQRGAQALLLRARGATPLSTLLNHPSAPLGTPDEAELTEWLVAELEGPRRSVLLLDDADRVDTSSLSVVARALARTSCVLITTTTRDPLRDPTAGMGGLLLERAPAEVRVPPLDFRGVADLLGSVLGAPADAGLTAAVVARTGGNPRAVLALTDAALAGGALQRVDDVWADRGTLDRVPVDAVAYVFLAGMRTELVHALETLATTGPVSAEVVDHVVDPDLLDELMESGRVVRHESGQPGRLVGVAPPVLARALRERARPHRRRQVTERLGTVLGRSGDTGGPDLGPGVAQRFTCSEVQDADGRWAAELSGLIYEHVLAEELATRATWLQAPSVRTANAYLALLMRRPATEALQAVFTTTQATDRDDHDERLTFAYHHARWLNWRGAAKADVVGAFAASGIDPAVLRELQGLKTQVVREIQRGRPVAEIATATAPDGLFRMLHGVPVLLHAAGLLEAGHPAHAVRVCEQHEDLDAEPEVRHYLAGVRGIALAMAGRPAEAEAWARRLLRTACESLDSLGIRVHAGVLAEALYLSGQSEAAWQVLGTSLRLGAPGPAETTFHRRGLTVGAVLQAHAGNTDLAQVLLRELDTTPGNYYAPLRSMRALAHVAVADATGAGAAAGEKAWEVGLSLADRGLLQPALLIWAIGPATLDAGRVPAVRAALARADVPGVEPYVRLLLATAEQDKEAVTALLPAVHRLVAPMLVRAAEKLVGARRPNQAATERVVRRGPDWGSLTTREREITTMAGRGMSNRTIAARLHLSVRTVENHMSRALGKLGVTTRQELMTSRQPEERAP</sequence>
<dbReference type="InterPro" id="IPR000792">
    <property type="entry name" value="Tscrpt_reg_LuxR_C"/>
</dbReference>
<dbReference type="PANTHER" id="PTHR44688:SF16">
    <property type="entry name" value="DNA-BINDING TRANSCRIPTIONAL ACTIVATOR DEVR_DOSR"/>
    <property type="match status" value="1"/>
</dbReference>
<evidence type="ECO:0000313" key="6">
    <source>
        <dbReference type="Proteomes" id="UP000308121"/>
    </source>
</evidence>
<evidence type="ECO:0000256" key="2">
    <source>
        <dbReference type="ARBA" id="ARBA00023125"/>
    </source>
</evidence>
<name>A0A7Z8K0G9_9CELL</name>
<gene>
    <name evidence="5" type="ORF">FA014_09370</name>
</gene>
<dbReference type="InterPro" id="IPR011990">
    <property type="entry name" value="TPR-like_helical_dom_sf"/>
</dbReference>
<proteinExistence type="predicted"/>
<feature type="domain" description="HTH luxR-type" evidence="4">
    <location>
        <begin position="772"/>
        <end position="838"/>
    </location>
</feature>
<dbReference type="Pfam" id="PF13401">
    <property type="entry name" value="AAA_22"/>
    <property type="match status" value="1"/>
</dbReference>
<accession>A0A7Z8K0G9</accession>
<dbReference type="InterPro" id="IPR016032">
    <property type="entry name" value="Sig_transdc_resp-reg_C-effctor"/>
</dbReference>
<reference evidence="5 6" key="1">
    <citation type="submission" date="2019-05" db="EMBL/GenBank/DDBJ databases">
        <title>Genome sequence of Cellulomonas hominis strain CS1.</title>
        <authorList>
            <person name="Belmont J."/>
            <person name="Maclea K.S."/>
        </authorList>
    </citation>
    <scope>NUCLEOTIDE SEQUENCE [LARGE SCALE GENOMIC DNA]</scope>
    <source>
        <strain evidence="5 6">CS1</strain>
    </source>
</reference>